<feature type="domain" description="Zinc-ribbon" evidence="1">
    <location>
        <begin position="4"/>
        <end position="80"/>
    </location>
</feature>
<evidence type="ECO:0000259" key="1">
    <source>
        <dbReference type="Pfam" id="PF10005"/>
    </source>
</evidence>
<dbReference type="RefSeq" id="WP_167187809.1">
    <property type="nucleotide sequence ID" value="NZ_JAASQL010000002.1"/>
</dbReference>
<dbReference type="EMBL" id="JAASQL010000002">
    <property type="protein sequence ID" value="NIJ45549.1"/>
    <property type="molecule type" value="Genomic_DNA"/>
</dbReference>
<organism evidence="2 3">
    <name type="scientific">Wenyingzhuangia heitensis</name>
    <dbReference type="NCBI Taxonomy" id="1487859"/>
    <lineage>
        <taxon>Bacteria</taxon>
        <taxon>Pseudomonadati</taxon>
        <taxon>Bacteroidota</taxon>
        <taxon>Flavobacteriia</taxon>
        <taxon>Flavobacteriales</taxon>
        <taxon>Flavobacteriaceae</taxon>
        <taxon>Wenyingzhuangia</taxon>
    </lineage>
</organism>
<name>A0ABX0UB16_9FLAO</name>
<dbReference type="InterPro" id="IPR031321">
    <property type="entry name" value="UCP012641"/>
</dbReference>
<evidence type="ECO:0000313" key="2">
    <source>
        <dbReference type="EMBL" id="NIJ45549.1"/>
    </source>
</evidence>
<proteinExistence type="predicted"/>
<dbReference type="Proteomes" id="UP000745859">
    <property type="component" value="Unassembled WGS sequence"/>
</dbReference>
<dbReference type="InterPro" id="IPR011201">
    <property type="entry name" value="Zinc-ribbon_6_bact"/>
</dbReference>
<dbReference type="Pfam" id="PF10005">
    <property type="entry name" value="Zn_ribbon_DZR_6"/>
    <property type="match status" value="1"/>
</dbReference>
<reference evidence="2 3" key="1">
    <citation type="submission" date="2020-03" db="EMBL/GenBank/DDBJ databases">
        <title>Genomic Encyclopedia of Type Strains, Phase IV (KMG-IV): sequencing the most valuable type-strain genomes for metagenomic binning, comparative biology and taxonomic classification.</title>
        <authorList>
            <person name="Goeker M."/>
        </authorList>
    </citation>
    <scope>NUCLEOTIDE SEQUENCE [LARGE SCALE GENOMIC DNA]</scope>
    <source>
        <strain evidence="2 3">DSM 101599</strain>
    </source>
</reference>
<dbReference type="Pfam" id="PF15887">
    <property type="entry name" value="Peptidase_Mx"/>
    <property type="match status" value="1"/>
</dbReference>
<accession>A0ABX0UB16</accession>
<sequence>MKTFNCPNCQNPIFFENTQCEKCFTHVSYNPMTESFEANEQLQPNDLCKNQSLNICNWSVAGSHQENFCLACSLNREVPNPKDLNGFDKWENLEPAKHRLIYQLLKLKLPIFSKLEKENGIAFDFLSENNKQKAVTGHANGVITILLSEADSVHREVLRKQMNEPYRTLLGHFRHEVGHYYWDLLFDENNIDKCRAIFGDERINYGEALQNHYKNGAPTKWNENYISEYASSHPWEDWAESWAHYLHLMDTLETANAFGVSFKLKKYPLKNLTKAICPNPYETTSFKTIFDSSVALTCMANSLNRAMGLSDIYPFVIPKAVYKKLNFIHNVLSNYSSIS</sequence>
<dbReference type="Gene3D" id="3.40.390.70">
    <property type="match status" value="1"/>
</dbReference>
<comment type="caution">
    <text evidence="2">The sequence shown here is derived from an EMBL/GenBank/DDBJ whole genome shotgun (WGS) entry which is preliminary data.</text>
</comment>
<protein>
    <recommendedName>
        <fullName evidence="1">Zinc-ribbon domain-containing protein</fullName>
    </recommendedName>
</protein>
<evidence type="ECO:0000313" key="3">
    <source>
        <dbReference type="Proteomes" id="UP000745859"/>
    </source>
</evidence>
<dbReference type="PIRSF" id="PIRSF012641">
    <property type="entry name" value="UCP012641"/>
    <property type="match status" value="1"/>
</dbReference>
<gene>
    <name evidence="2" type="ORF">FHR24_002017</name>
</gene>
<keyword evidence="3" id="KW-1185">Reference proteome</keyword>